<dbReference type="AlphaFoldDB" id="A0A392SRM2"/>
<proteinExistence type="predicted"/>
<sequence>AKQGEVELGRVGVKNFADNLVFWNLRAAQGY</sequence>
<reference evidence="1 2" key="1">
    <citation type="journal article" date="2018" name="Front. Plant Sci.">
        <title>Red Clover (Trifolium pratense) and Zigzag Clover (T. medium) - A Picture of Genomic Similarities and Differences.</title>
        <authorList>
            <person name="Dluhosova J."/>
            <person name="Istvanek J."/>
            <person name="Nedelnik J."/>
            <person name="Repkova J."/>
        </authorList>
    </citation>
    <scope>NUCLEOTIDE SEQUENCE [LARGE SCALE GENOMIC DNA]</scope>
    <source>
        <strain evidence="2">cv. 10/8</strain>
        <tissue evidence="1">Leaf</tissue>
    </source>
</reference>
<feature type="non-terminal residue" evidence="1">
    <location>
        <position position="1"/>
    </location>
</feature>
<evidence type="ECO:0000313" key="1">
    <source>
        <dbReference type="EMBL" id="MCI51057.1"/>
    </source>
</evidence>
<dbReference type="Proteomes" id="UP000265520">
    <property type="component" value="Unassembled WGS sequence"/>
</dbReference>
<accession>A0A392SRM2</accession>
<name>A0A392SRM2_9FABA</name>
<organism evidence="1 2">
    <name type="scientific">Trifolium medium</name>
    <dbReference type="NCBI Taxonomy" id="97028"/>
    <lineage>
        <taxon>Eukaryota</taxon>
        <taxon>Viridiplantae</taxon>
        <taxon>Streptophyta</taxon>
        <taxon>Embryophyta</taxon>
        <taxon>Tracheophyta</taxon>
        <taxon>Spermatophyta</taxon>
        <taxon>Magnoliopsida</taxon>
        <taxon>eudicotyledons</taxon>
        <taxon>Gunneridae</taxon>
        <taxon>Pentapetalae</taxon>
        <taxon>rosids</taxon>
        <taxon>fabids</taxon>
        <taxon>Fabales</taxon>
        <taxon>Fabaceae</taxon>
        <taxon>Papilionoideae</taxon>
        <taxon>50 kb inversion clade</taxon>
        <taxon>NPAAA clade</taxon>
        <taxon>Hologalegina</taxon>
        <taxon>IRL clade</taxon>
        <taxon>Trifolieae</taxon>
        <taxon>Trifolium</taxon>
    </lineage>
</organism>
<protein>
    <submittedName>
        <fullName evidence="1">Uncharacterized protein</fullName>
    </submittedName>
</protein>
<dbReference type="EMBL" id="LXQA010426161">
    <property type="protein sequence ID" value="MCI51057.1"/>
    <property type="molecule type" value="Genomic_DNA"/>
</dbReference>
<keyword evidence="2" id="KW-1185">Reference proteome</keyword>
<comment type="caution">
    <text evidence="1">The sequence shown here is derived from an EMBL/GenBank/DDBJ whole genome shotgun (WGS) entry which is preliminary data.</text>
</comment>
<evidence type="ECO:0000313" key="2">
    <source>
        <dbReference type="Proteomes" id="UP000265520"/>
    </source>
</evidence>